<evidence type="ECO:0000313" key="3">
    <source>
        <dbReference type="Proteomes" id="UP000266234"/>
    </source>
</evidence>
<dbReference type="AlphaFoldDB" id="A0A395SXF3"/>
<dbReference type="OrthoDB" id="419598at2759"/>
<dbReference type="InterPro" id="IPR016040">
    <property type="entry name" value="NAD(P)-bd_dom"/>
</dbReference>
<dbReference type="PANTHER" id="PTHR43162:SF1">
    <property type="entry name" value="PRESTALK A DIFFERENTIATION PROTEIN A"/>
    <property type="match status" value="1"/>
</dbReference>
<dbReference type="SUPFAM" id="SSF51735">
    <property type="entry name" value="NAD(P)-binding Rossmann-fold domains"/>
    <property type="match status" value="1"/>
</dbReference>
<proteinExistence type="predicted"/>
<dbReference type="EMBL" id="PXOG01000100">
    <property type="protein sequence ID" value="RGP77160.1"/>
    <property type="molecule type" value="Genomic_DNA"/>
</dbReference>
<dbReference type="Gene3D" id="3.40.50.720">
    <property type="entry name" value="NAD(P)-binding Rossmann-like Domain"/>
    <property type="match status" value="1"/>
</dbReference>
<accession>A0A395SXF3</accession>
<protein>
    <recommendedName>
        <fullName evidence="1">NAD(P)-binding domain-containing protein</fullName>
    </recommendedName>
</protein>
<dbReference type="InterPro" id="IPR036291">
    <property type="entry name" value="NAD(P)-bd_dom_sf"/>
</dbReference>
<sequence>MMSTTKAIIFGPTGTVGRAAAFEAQSRGANVTLAMRNTQKSIPGLTAQAEKDLGFTRVQADLSDPKSVERAVSESGATVAFSYILFDAEDGLLETYRAMKRAGIKHVVLLSSFCVTENGGAKRSSEAEEILAVVHGKAELALAKSGIAHTVIRPAYFSSNIQLLEDWEEVNSGRLEIAHPEAPFDYLAPEDVGILAGARIVEPPPSPEALVITQCGPELLSQREAWRIISEGLGKEIAIREISSEQQEKKLKARGFPDAMVKSSVERLADLARDPTKLYNPEEYKKASGNFKKYTGREPTTLAEWVKKHREELLSK</sequence>
<evidence type="ECO:0000259" key="1">
    <source>
        <dbReference type="Pfam" id="PF13460"/>
    </source>
</evidence>
<dbReference type="InterPro" id="IPR051604">
    <property type="entry name" value="Ergot_Alk_Oxidoreductase"/>
</dbReference>
<dbReference type="PANTHER" id="PTHR43162">
    <property type="match status" value="1"/>
</dbReference>
<keyword evidence="3" id="KW-1185">Reference proteome</keyword>
<dbReference type="Pfam" id="PF13460">
    <property type="entry name" value="NAD_binding_10"/>
    <property type="match status" value="1"/>
</dbReference>
<organism evidence="2 3">
    <name type="scientific">Fusarium longipes</name>
    <dbReference type="NCBI Taxonomy" id="694270"/>
    <lineage>
        <taxon>Eukaryota</taxon>
        <taxon>Fungi</taxon>
        <taxon>Dikarya</taxon>
        <taxon>Ascomycota</taxon>
        <taxon>Pezizomycotina</taxon>
        <taxon>Sordariomycetes</taxon>
        <taxon>Hypocreomycetidae</taxon>
        <taxon>Hypocreales</taxon>
        <taxon>Nectriaceae</taxon>
        <taxon>Fusarium</taxon>
    </lineage>
</organism>
<dbReference type="Proteomes" id="UP000266234">
    <property type="component" value="Unassembled WGS sequence"/>
</dbReference>
<evidence type="ECO:0000313" key="2">
    <source>
        <dbReference type="EMBL" id="RGP77160.1"/>
    </source>
</evidence>
<reference evidence="2 3" key="1">
    <citation type="journal article" date="2018" name="PLoS Pathog.">
        <title>Evolution of structural diversity of trichothecenes, a family of toxins produced by plant pathogenic and entomopathogenic fungi.</title>
        <authorList>
            <person name="Proctor R.H."/>
            <person name="McCormick S.P."/>
            <person name="Kim H.S."/>
            <person name="Cardoza R.E."/>
            <person name="Stanley A.M."/>
            <person name="Lindo L."/>
            <person name="Kelly A."/>
            <person name="Brown D.W."/>
            <person name="Lee T."/>
            <person name="Vaughan M.M."/>
            <person name="Alexander N.J."/>
            <person name="Busman M."/>
            <person name="Gutierrez S."/>
        </authorList>
    </citation>
    <scope>NUCLEOTIDE SEQUENCE [LARGE SCALE GENOMIC DNA]</scope>
    <source>
        <strain evidence="2 3">NRRL 20695</strain>
    </source>
</reference>
<name>A0A395SXF3_9HYPO</name>
<gene>
    <name evidence="2" type="ORF">FLONG3_4675</name>
</gene>
<feature type="domain" description="NAD(P)-binding" evidence="1">
    <location>
        <begin position="11"/>
        <end position="159"/>
    </location>
</feature>
<comment type="caution">
    <text evidence="2">The sequence shown here is derived from an EMBL/GenBank/DDBJ whole genome shotgun (WGS) entry which is preliminary data.</text>
</comment>